<proteinExistence type="predicted"/>
<name>A0ABR7BJ57_9PSED</name>
<comment type="caution">
    <text evidence="1">The sequence shown here is derived from an EMBL/GenBank/DDBJ whole genome shotgun (WGS) entry which is preliminary data.</text>
</comment>
<reference evidence="1 2" key="1">
    <citation type="submission" date="2020-08" db="EMBL/GenBank/DDBJ databases">
        <title>Putative novel bacterial strains isolated from necrotic wheat leaf tissues caused by Xanthomonas translucens.</title>
        <authorList>
            <person name="Tambong J.T."/>
        </authorList>
    </citation>
    <scope>NUCLEOTIDE SEQUENCE [LARGE SCALE GENOMIC DNA]</scope>
    <source>
        <strain evidence="1 2">DOAB 1067</strain>
    </source>
</reference>
<keyword evidence="2" id="KW-1185">Reference proteome</keyword>
<accession>A0ABR7BJ57</accession>
<dbReference type="RefSeq" id="WP_187519528.1">
    <property type="nucleotide sequence ID" value="NZ_JACONV010000018.1"/>
</dbReference>
<dbReference type="Proteomes" id="UP000660131">
    <property type="component" value="Unassembled WGS sequence"/>
</dbReference>
<organism evidence="1 2">
    <name type="scientific">Pseudomonas triticifolii</name>
    <dbReference type="NCBI Taxonomy" id="2762592"/>
    <lineage>
        <taxon>Bacteria</taxon>
        <taxon>Pseudomonadati</taxon>
        <taxon>Pseudomonadota</taxon>
        <taxon>Gammaproteobacteria</taxon>
        <taxon>Pseudomonadales</taxon>
        <taxon>Pseudomonadaceae</taxon>
        <taxon>Pseudomonas</taxon>
    </lineage>
</organism>
<evidence type="ECO:0000313" key="1">
    <source>
        <dbReference type="EMBL" id="MBC3957179.1"/>
    </source>
</evidence>
<sequence length="168" mass="18141">MASNKNSTFCGADPTWANACVGNNGQPGYSDYEQGFSAGANLLIEQVILGEGLTLSVDSLIYPVCFNMRHSVELRLKGAIEELGHVASAKKKFLRFAQAAGVLPSQKRLLGAPHTKSAPRTLWSIQSFQSQAPTSYRGYPTSSDIEQDASRAIDLRDVVLYNICIVSG</sequence>
<gene>
    <name evidence="1" type="ORF">H8S56_19390</name>
</gene>
<evidence type="ECO:0000313" key="2">
    <source>
        <dbReference type="Proteomes" id="UP000660131"/>
    </source>
</evidence>
<dbReference type="EMBL" id="JACONV010000018">
    <property type="protein sequence ID" value="MBC3957179.1"/>
    <property type="molecule type" value="Genomic_DNA"/>
</dbReference>
<protein>
    <submittedName>
        <fullName evidence="1">Uncharacterized protein</fullName>
    </submittedName>
</protein>